<dbReference type="InterPro" id="IPR050400">
    <property type="entry name" value="Bact_Cytoskel_RodZ"/>
</dbReference>
<dbReference type="PANTHER" id="PTHR34475">
    <property type="match status" value="1"/>
</dbReference>
<sequence length="156" mass="17814">MSEEKLTLGQYFKKEREERGISLKEIEQRTKIPAQTLKFLEEDQVDVLPPRAFLRGFLQVISKEFDMNEEELVSHMDETLAAHGKKEEIRSRFMKNTRVESFTLQRIVIIFVAIFLLIVIFGFSMKTCRGPAQQESAGAYALAVSGDIPETIPADS</sequence>
<evidence type="ECO:0000256" key="1">
    <source>
        <dbReference type="SAM" id="Phobius"/>
    </source>
</evidence>
<gene>
    <name evidence="2" type="ORF">SCFA_20021</name>
</gene>
<evidence type="ECO:0008006" key="3">
    <source>
        <dbReference type="Google" id="ProtNLM"/>
    </source>
</evidence>
<keyword evidence="1" id="KW-0812">Transmembrane</keyword>
<name>A0A485LXU0_9ZZZZ</name>
<feature type="transmembrane region" description="Helical" evidence="1">
    <location>
        <begin position="104"/>
        <end position="125"/>
    </location>
</feature>
<dbReference type="AlphaFoldDB" id="A0A485LXU0"/>
<dbReference type="PANTHER" id="PTHR34475:SF1">
    <property type="entry name" value="CYTOSKELETON PROTEIN RODZ"/>
    <property type="match status" value="1"/>
</dbReference>
<keyword evidence="1" id="KW-0472">Membrane</keyword>
<dbReference type="InterPro" id="IPR010982">
    <property type="entry name" value="Lambda_DNA-bd_dom_sf"/>
</dbReference>
<dbReference type="Gene3D" id="1.10.260.40">
    <property type="entry name" value="lambda repressor-like DNA-binding domains"/>
    <property type="match status" value="1"/>
</dbReference>
<proteinExistence type="predicted"/>
<dbReference type="InterPro" id="IPR001387">
    <property type="entry name" value="Cro/C1-type_HTH"/>
</dbReference>
<dbReference type="Pfam" id="PF13413">
    <property type="entry name" value="HTH_25"/>
    <property type="match status" value="1"/>
</dbReference>
<dbReference type="CDD" id="cd00093">
    <property type="entry name" value="HTH_XRE"/>
    <property type="match status" value="1"/>
</dbReference>
<protein>
    <recommendedName>
        <fullName evidence="3">Helix-turn-helix domain protein</fullName>
    </recommendedName>
</protein>
<dbReference type="EMBL" id="CAADRM010000081">
    <property type="protein sequence ID" value="VFU13551.1"/>
    <property type="molecule type" value="Genomic_DNA"/>
</dbReference>
<reference evidence="2" key="1">
    <citation type="submission" date="2019-03" db="EMBL/GenBank/DDBJ databases">
        <authorList>
            <person name="Hao L."/>
        </authorList>
    </citation>
    <scope>NUCLEOTIDE SEQUENCE</scope>
</reference>
<dbReference type="GO" id="GO:0003677">
    <property type="term" value="F:DNA binding"/>
    <property type="evidence" value="ECO:0007669"/>
    <property type="project" value="InterPro"/>
</dbReference>
<accession>A0A485LXU0</accession>
<keyword evidence="1" id="KW-1133">Transmembrane helix</keyword>
<evidence type="ECO:0000313" key="2">
    <source>
        <dbReference type="EMBL" id="VFU13551.1"/>
    </source>
</evidence>
<organism evidence="2">
    <name type="scientific">anaerobic digester metagenome</name>
    <dbReference type="NCBI Taxonomy" id="1263854"/>
    <lineage>
        <taxon>unclassified sequences</taxon>
        <taxon>metagenomes</taxon>
        <taxon>ecological metagenomes</taxon>
    </lineage>
</organism>
<dbReference type="SUPFAM" id="SSF47413">
    <property type="entry name" value="lambda repressor-like DNA-binding domains"/>
    <property type="match status" value="1"/>
</dbReference>